<dbReference type="AlphaFoldDB" id="A0A383CWI1"/>
<gene>
    <name evidence="1" type="ORF">METZ01_LOCUS489406</name>
</gene>
<sequence length="69" mass="7950">MATPSKKSDQVNEMVFKLTGIDRVEVIQNNQCAFKCAKPNFNWKDELSKKEYTISGLCQTCQNKMFGRK</sequence>
<evidence type="ECO:0000313" key="1">
    <source>
        <dbReference type="EMBL" id="SVE36552.1"/>
    </source>
</evidence>
<organism evidence="1">
    <name type="scientific">marine metagenome</name>
    <dbReference type="NCBI Taxonomy" id="408172"/>
    <lineage>
        <taxon>unclassified sequences</taxon>
        <taxon>metagenomes</taxon>
        <taxon>ecological metagenomes</taxon>
    </lineage>
</organism>
<accession>A0A383CWI1</accession>
<proteinExistence type="predicted"/>
<name>A0A383CWI1_9ZZZZ</name>
<protein>
    <submittedName>
        <fullName evidence="1">Uncharacterized protein</fullName>
    </submittedName>
</protein>
<dbReference type="EMBL" id="UINC01212292">
    <property type="protein sequence ID" value="SVE36552.1"/>
    <property type="molecule type" value="Genomic_DNA"/>
</dbReference>
<reference evidence="1" key="1">
    <citation type="submission" date="2018-05" db="EMBL/GenBank/DDBJ databases">
        <authorList>
            <person name="Lanie J.A."/>
            <person name="Ng W.-L."/>
            <person name="Kazmierczak K.M."/>
            <person name="Andrzejewski T.M."/>
            <person name="Davidsen T.M."/>
            <person name="Wayne K.J."/>
            <person name="Tettelin H."/>
            <person name="Glass J.I."/>
            <person name="Rusch D."/>
            <person name="Podicherti R."/>
            <person name="Tsui H.-C.T."/>
            <person name="Winkler M.E."/>
        </authorList>
    </citation>
    <scope>NUCLEOTIDE SEQUENCE</scope>
</reference>